<dbReference type="PROSITE" id="PS50005">
    <property type="entry name" value="TPR"/>
    <property type="match status" value="1"/>
</dbReference>
<reference evidence="3 4" key="1">
    <citation type="submission" date="2023-01" db="EMBL/GenBank/DDBJ databases">
        <title>Novel diversity within Roseofilum (Cyanobacteria; Desertifilaceae) from marine benthic mats with descriptions of four novel species.</title>
        <authorList>
            <person name="Wang Y."/>
            <person name="Berthold D.E."/>
            <person name="Hu J."/>
            <person name="Lefler F.W."/>
            <person name="Laughinghouse H.D. IV."/>
        </authorList>
    </citation>
    <scope>NUCLEOTIDE SEQUENCE [LARGE SCALE GENOMIC DNA]</scope>
    <source>
        <strain evidence="3 4">BLCC-M143</strain>
    </source>
</reference>
<dbReference type="InterPro" id="IPR043504">
    <property type="entry name" value="Peptidase_S1_PA_chymotrypsin"/>
</dbReference>
<keyword evidence="2" id="KW-0472">Membrane</keyword>
<dbReference type="SUPFAM" id="SSF50494">
    <property type="entry name" value="Trypsin-like serine proteases"/>
    <property type="match status" value="1"/>
</dbReference>
<dbReference type="InterPro" id="IPR009003">
    <property type="entry name" value="Peptidase_S1_PA"/>
</dbReference>
<comment type="caution">
    <text evidence="3">The sequence shown here is derived from an EMBL/GenBank/DDBJ whole genome shotgun (WGS) entry which is preliminary data.</text>
</comment>
<dbReference type="Proteomes" id="UP001232992">
    <property type="component" value="Unassembled WGS sequence"/>
</dbReference>
<gene>
    <name evidence="3" type="ORF">PMH09_22355</name>
</gene>
<dbReference type="InterPro" id="IPR019734">
    <property type="entry name" value="TPR_rpt"/>
</dbReference>
<evidence type="ECO:0000313" key="4">
    <source>
        <dbReference type="Proteomes" id="UP001232992"/>
    </source>
</evidence>
<dbReference type="Pfam" id="PF13365">
    <property type="entry name" value="Trypsin_2"/>
    <property type="match status" value="1"/>
</dbReference>
<feature type="non-terminal residue" evidence="3">
    <location>
        <position position="1"/>
    </location>
</feature>
<keyword evidence="2" id="KW-0812">Transmembrane</keyword>
<protein>
    <submittedName>
        <fullName evidence="3">S1C family serine protease</fullName>
    </submittedName>
</protein>
<feature type="repeat" description="TPR" evidence="1">
    <location>
        <begin position="91"/>
        <end position="124"/>
    </location>
</feature>
<dbReference type="GO" id="GO:0006508">
    <property type="term" value="P:proteolysis"/>
    <property type="evidence" value="ECO:0007669"/>
    <property type="project" value="UniProtKB-KW"/>
</dbReference>
<dbReference type="Gene3D" id="2.40.10.10">
    <property type="entry name" value="Trypsin-like serine proteases"/>
    <property type="match status" value="1"/>
</dbReference>
<name>A0ABT7C384_9CYAN</name>
<organism evidence="3 4">
    <name type="scientific">Roseofilum casamattae BLCC-M143</name>
    <dbReference type="NCBI Taxonomy" id="3022442"/>
    <lineage>
        <taxon>Bacteria</taxon>
        <taxon>Bacillati</taxon>
        <taxon>Cyanobacteriota</taxon>
        <taxon>Cyanophyceae</taxon>
        <taxon>Desertifilales</taxon>
        <taxon>Desertifilaceae</taxon>
        <taxon>Roseofilum</taxon>
        <taxon>Roseofilum casamattae</taxon>
    </lineage>
</organism>
<keyword evidence="4" id="KW-1185">Reference proteome</keyword>
<evidence type="ECO:0000256" key="1">
    <source>
        <dbReference type="PROSITE-ProRule" id="PRU00339"/>
    </source>
</evidence>
<feature type="transmembrane region" description="Helical" evidence="2">
    <location>
        <begin position="161"/>
        <end position="179"/>
    </location>
</feature>
<evidence type="ECO:0000313" key="3">
    <source>
        <dbReference type="EMBL" id="MDJ1185923.1"/>
    </source>
</evidence>
<dbReference type="RefSeq" id="WP_283760556.1">
    <property type="nucleotide sequence ID" value="NZ_JAQOSQ010000068.1"/>
</dbReference>
<keyword evidence="2" id="KW-1133">Transmembrane helix</keyword>
<keyword evidence="3" id="KW-0645">Protease</keyword>
<dbReference type="GO" id="GO:0008233">
    <property type="term" value="F:peptidase activity"/>
    <property type="evidence" value="ECO:0007669"/>
    <property type="project" value="UniProtKB-KW"/>
</dbReference>
<proteinExistence type="predicted"/>
<evidence type="ECO:0000256" key="2">
    <source>
        <dbReference type="SAM" id="Phobius"/>
    </source>
</evidence>
<dbReference type="EMBL" id="JAQOSQ010000068">
    <property type="protein sequence ID" value="MDJ1185923.1"/>
    <property type="molecule type" value="Genomic_DNA"/>
</dbReference>
<keyword evidence="1" id="KW-0802">TPR repeat</keyword>
<accession>A0ABT7C384</accession>
<keyword evidence="3" id="KW-0378">Hydrolase</keyword>
<sequence>ESFHEASFSRGSVSARKSDENGNSIIQLDANASWGNSGGPVLNNDGEVIGLATAIGLAQGQLPVGITFMVPGNKLQEFVRDAGATNTEGTTDRVYQEGLQFYQNECYSSAIEKFQEAQQLFPQHSEAERLIRDSREAITKNEGSWTPLCSNRPQFFAIPTWLWGLGGGTVAIGVAWFIIRNGAVDSL</sequence>